<dbReference type="FunFam" id="1.10.8.350:FF:000001">
    <property type="entry name" value="Lytic murein transglycosylase B"/>
    <property type="match status" value="1"/>
</dbReference>
<dbReference type="InterPro" id="IPR043426">
    <property type="entry name" value="MltB-like"/>
</dbReference>
<dbReference type="PANTHER" id="PTHR30163">
    <property type="entry name" value="MEMBRANE-BOUND LYTIC MUREIN TRANSGLYCOSYLASE B"/>
    <property type="match status" value="1"/>
</dbReference>
<dbReference type="Proteomes" id="UP000036851">
    <property type="component" value="Unassembled WGS sequence"/>
</dbReference>
<feature type="signal peptide" evidence="2">
    <location>
        <begin position="1"/>
        <end position="24"/>
    </location>
</feature>
<evidence type="ECO:0000313" key="4">
    <source>
        <dbReference type="EMBL" id="KOC89037.1"/>
    </source>
</evidence>
<dbReference type="Gene3D" id="1.10.530.10">
    <property type="match status" value="1"/>
</dbReference>
<organism evidence="4 7">
    <name type="scientific">Winslowiella iniecta</name>
    <dbReference type="NCBI Taxonomy" id="1560201"/>
    <lineage>
        <taxon>Bacteria</taxon>
        <taxon>Pseudomonadati</taxon>
        <taxon>Pseudomonadota</taxon>
        <taxon>Gammaproteobacteria</taxon>
        <taxon>Enterobacterales</taxon>
        <taxon>Erwiniaceae</taxon>
        <taxon>Winslowiella</taxon>
    </lineage>
</organism>
<dbReference type="GO" id="GO:0009253">
    <property type="term" value="P:peptidoglycan catabolic process"/>
    <property type="evidence" value="ECO:0007669"/>
    <property type="project" value="TreeGrafter"/>
</dbReference>
<dbReference type="InterPro" id="IPR031304">
    <property type="entry name" value="SLT_2"/>
</dbReference>
<feature type="chain" id="PRO_5008844907" evidence="2">
    <location>
        <begin position="25"/>
        <end position="363"/>
    </location>
</feature>
<dbReference type="AlphaFoldDB" id="A0A0L7T0V9"/>
<dbReference type="PROSITE" id="PS51257">
    <property type="entry name" value="PROKAR_LIPOPROTEIN"/>
    <property type="match status" value="1"/>
</dbReference>
<evidence type="ECO:0000313" key="7">
    <source>
        <dbReference type="Proteomes" id="UP000037088"/>
    </source>
</evidence>
<dbReference type="EMBL" id="JRXF01000019">
    <property type="protein sequence ID" value="KOC92686.1"/>
    <property type="molecule type" value="Genomic_DNA"/>
</dbReference>
<dbReference type="Pfam" id="PF13406">
    <property type="entry name" value="SLT_2"/>
    <property type="match status" value="1"/>
</dbReference>
<reference evidence="6 7" key="1">
    <citation type="journal article" date="2015" name="Int. J. Syst. Evol. Microbiol.">
        <title>Erwinia iniecta sp. nov., isolated from Russian wheat aphids (Diuraphis noxia).</title>
        <authorList>
            <person name="Campillo T."/>
            <person name="Luna E."/>
            <person name="Portier P."/>
            <person name="Fischer-Le Saux M."/>
            <person name="Lapitan N."/>
            <person name="Tisserat N.A."/>
            <person name="Leach J.E."/>
        </authorList>
    </citation>
    <scope>NUCLEOTIDE SEQUENCE [LARGE SCALE GENOMIC DNA]</scope>
    <source>
        <strain evidence="4 7">B120</strain>
        <strain evidence="5 6">B149</strain>
    </source>
</reference>
<sequence length="363" mass="39788">MKLTALSALTLSIFLTGCASKNSAATPPAAPQPSASTAPATPEGGFLKPGNGKATLATEGRNPAEFPAYVEQLKAKARAEGISDSTLQSAFADIHFVDRVIQSDRNQLEKKVTLDDYLARTLPAWKIKQAQENYQRYQADLAPISKKYGVPAQYIVALWAMESSFGKIQGKEDVISALATLAFEGRREAFFTQELMAALNIIQQQHIAASDMKGSWAGAMGQNQFMPSSFLRYGADGDGDGKIDIWNNTDDVFASTANYLAKEGWRAGEGWGREVVLPVDFEKQQAGIKSSQGKSVGEWQKLGVRMTNSLSLPDTAQRAWIILPDDMEGRAFMVYDNFRTIMHWNRSYYFAISIGKMADAIAE</sequence>
<dbReference type="RefSeq" id="WP_052900119.1">
    <property type="nucleotide sequence ID" value="NZ_JRXE01000019.1"/>
</dbReference>
<dbReference type="InterPro" id="IPR023346">
    <property type="entry name" value="Lysozyme-like_dom_sf"/>
</dbReference>
<dbReference type="InterPro" id="IPR011970">
    <property type="entry name" value="MltB_2"/>
</dbReference>
<dbReference type="OrthoDB" id="9772911at2"/>
<proteinExistence type="predicted"/>
<feature type="compositionally biased region" description="Low complexity" evidence="1">
    <location>
        <begin position="23"/>
        <end position="42"/>
    </location>
</feature>
<gene>
    <name evidence="4" type="ORF">NG42_14265</name>
    <name evidence="5" type="ORF">NG43_13090</name>
</gene>
<dbReference type="CDD" id="cd13399">
    <property type="entry name" value="Slt35-like"/>
    <property type="match status" value="1"/>
</dbReference>
<dbReference type="GO" id="GO:0008933">
    <property type="term" value="F:peptidoglycan lytic transglycosylase activity"/>
    <property type="evidence" value="ECO:0007669"/>
    <property type="project" value="TreeGrafter"/>
</dbReference>
<feature type="domain" description="Transglycosylase SLT" evidence="3">
    <location>
        <begin position="66"/>
        <end position="359"/>
    </location>
</feature>
<evidence type="ECO:0000313" key="6">
    <source>
        <dbReference type="Proteomes" id="UP000036851"/>
    </source>
</evidence>
<dbReference type="PANTHER" id="PTHR30163:SF8">
    <property type="entry name" value="LYTIC MUREIN TRANSGLYCOSYLASE"/>
    <property type="match status" value="1"/>
</dbReference>
<protein>
    <submittedName>
        <fullName evidence="4">Lytic murein transglycosylase</fullName>
    </submittedName>
</protein>
<dbReference type="Proteomes" id="UP000037088">
    <property type="component" value="Unassembled WGS sequence"/>
</dbReference>
<feature type="region of interest" description="Disordered" evidence="1">
    <location>
        <begin position="22"/>
        <end position="60"/>
    </location>
</feature>
<dbReference type="EMBL" id="JRXE01000019">
    <property type="protein sequence ID" value="KOC89037.1"/>
    <property type="molecule type" value="Genomic_DNA"/>
</dbReference>
<keyword evidence="7" id="KW-1185">Reference proteome</keyword>
<keyword evidence="2" id="KW-0732">Signal</keyword>
<evidence type="ECO:0000313" key="5">
    <source>
        <dbReference type="EMBL" id="KOC92686.1"/>
    </source>
</evidence>
<name>A0A0L7T0V9_9GAMM</name>
<dbReference type="SUPFAM" id="SSF53955">
    <property type="entry name" value="Lysozyme-like"/>
    <property type="match status" value="1"/>
</dbReference>
<dbReference type="STRING" id="1560201.NG42_14265"/>
<comment type="caution">
    <text evidence="4">The sequence shown here is derived from an EMBL/GenBank/DDBJ whole genome shotgun (WGS) entry which is preliminary data.</text>
</comment>
<evidence type="ECO:0000256" key="1">
    <source>
        <dbReference type="SAM" id="MobiDB-lite"/>
    </source>
</evidence>
<dbReference type="Gene3D" id="1.10.8.350">
    <property type="entry name" value="Bacterial muramidase"/>
    <property type="match status" value="1"/>
</dbReference>
<dbReference type="PATRIC" id="fig|1560201.3.peg.3031"/>
<evidence type="ECO:0000259" key="3">
    <source>
        <dbReference type="Pfam" id="PF13406"/>
    </source>
</evidence>
<dbReference type="NCBIfam" id="TIGR02283">
    <property type="entry name" value="MltB_2"/>
    <property type="match status" value="1"/>
</dbReference>
<evidence type="ECO:0000256" key="2">
    <source>
        <dbReference type="SAM" id="SignalP"/>
    </source>
</evidence>
<accession>A0A0L7T0V9</accession>